<comment type="caution">
    <text evidence="1">The sequence shown here is derived from an EMBL/GenBank/DDBJ whole genome shotgun (WGS) entry which is preliminary data.</text>
</comment>
<dbReference type="Proteomes" id="UP001418444">
    <property type="component" value="Unassembled WGS sequence"/>
</dbReference>
<accession>A0ABP7P682</accession>
<gene>
    <name evidence="1" type="ORF">GCM10022231_19770</name>
</gene>
<proteinExistence type="predicted"/>
<sequence length="170" mass="18331">MNRIEIYGRWPTTLPGERPAQLAVAAKDGRYALLYTETGDWEALAFAYDEEAARRAARLIGHIVAMPEHARIGGEGVESGAGTDHPGVEWVTPDEILDDPNAAVRIAGHSMRRLWVLPSTDGDVLGLLDPDGEPSDLAEFGSVAAADTFIAVIDALIRDPRYTVEAGESH</sequence>
<evidence type="ECO:0000313" key="1">
    <source>
        <dbReference type="EMBL" id="GAA3959962.1"/>
    </source>
</evidence>
<reference evidence="2" key="1">
    <citation type="journal article" date="2019" name="Int. J. Syst. Evol. Microbiol.">
        <title>The Global Catalogue of Microorganisms (GCM) 10K type strain sequencing project: providing services to taxonomists for standard genome sequencing and annotation.</title>
        <authorList>
            <consortium name="The Broad Institute Genomics Platform"/>
            <consortium name="The Broad Institute Genome Sequencing Center for Infectious Disease"/>
            <person name="Wu L."/>
            <person name="Ma J."/>
        </authorList>
    </citation>
    <scope>NUCLEOTIDE SEQUENCE [LARGE SCALE GENOMIC DNA]</scope>
    <source>
        <strain evidence="2">JCM 16923</strain>
    </source>
</reference>
<name>A0ABP7P682_9ACTN</name>
<keyword evidence="2" id="KW-1185">Reference proteome</keyword>
<dbReference type="EMBL" id="BAAAZW010000005">
    <property type="protein sequence ID" value="GAA3959962.1"/>
    <property type="molecule type" value="Genomic_DNA"/>
</dbReference>
<organism evidence="1 2">
    <name type="scientific">Gordonia caeni</name>
    <dbReference type="NCBI Taxonomy" id="1007097"/>
    <lineage>
        <taxon>Bacteria</taxon>
        <taxon>Bacillati</taxon>
        <taxon>Actinomycetota</taxon>
        <taxon>Actinomycetes</taxon>
        <taxon>Mycobacteriales</taxon>
        <taxon>Gordoniaceae</taxon>
        <taxon>Gordonia</taxon>
    </lineage>
</organism>
<dbReference type="RefSeq" id="WP_344783175.1">
    <property type="nucleotide sequence ID" value="NZ_BAAAZW010000005.1"/>
</dbReference>
<evidence type="ECO:0000313" key="2">
    <source>
        <dbReference type="Proteomes" id="UP001418444"/>
    </source>
</evidence>
<protein>
    <submittedName>
        <fullName evidence="1">Uncharacterized protein</fullName>
    </submittedName>
</protein>